<keyword evidence="4" id="KW-0411">Iron-sulfur</keyword>
<dbReference type="Pfam" id="PF04055">
    <property type="entry name" value="Radical_SAM"/>
    <property type="match status" value="1"/>
</dbReference>
<dbReference type="SFLD" id="SFLDS00029">
    <property type="entry name" value="Radical_SAM"/>
    <property type="match status" value="1"/>
</dbReference>
<dbReference type="InterPro" id="IPR058240">
    <property type="entry name" value="rSAM_sf"/>
</dbReference>
<dbReference type="InterPro" id="IPR050377">
    <property type="entry name" value="Radical_SAM_PqqE_MftC-like"/>
</dbReference>
<evidence type="ECO:0000256" key="2">
    <source>
        <dbReference type="ARBA" id="ARBA00022723"/>
    </source>
</evidence>
<keyword evidence="2" id="KW-0479">Metal-binding</keyword>
<dbReference type="GO" id="GO:0046872">
    <property type="term" value="F:metal ion binding"/>
    <property type="evidence" value="ECO:0007669"/>
    <property type="project" value="UniProtKB-KW"/>
</dbReference>
<dbReference type="GO" id="GO:0003824">
    <property type="term" value="F:catalytic activity"/>
    <property type="evidence" value="ECO:0007669"/>
    <property type="project" value="InterPro"/>
</dbReference>
<feature type="domain" description="Radical SAM core" evidence="5">
    <location>
        <begin position="38"/>
        <end position="190"/>
    </location>
</feature>
<sequence>MTLIAEWRICLSKAFWSASSARIFSRRENNMATNKLYINITNHCDVCCPFCCMNSDGKKQSFMRFDTVYRILKEIYPPIIVQLEGGEPTTHPQFYLFLEYISTLGNVQEIVIDTNALTLDKHIDKIVDIAVRNKKQITVKPSYNTYLRTAFSRGNFADYITNIISACEFIPYVKFAVNVRGYSDKELEALKNGLSKKIQDISNFHLFNSYGRAEKDKTLPDLQINEVYDNWCCYASDGKCFGRDLKERAKYESKL</sequence>
<dbReference type="InterPro" id="IPR013785">
    <property type="entry name" value="Aldolase_TIM"/>
</dbReference>
<evidence type="ECO:0000256" key="3">
    <source>
        <dbReference type="ARBA" id="ARBA00023004"/>
    </source>
</evidence>
<dbReference type="PANTHER" id="PTHR11228:SF7">
    <property type="entry name" value="PQQA PEPTIDE CYCLASE"/>
    <property type="match status" value="1"/>
</dbReference>
<reference evidence="6" key="1">
    <citation type="submission" date="2024-03" db="EMBL/GenBank/DDBJ databases">
        <title>Diverse circular DNA viruses in blood, oral, and fecal samples of captive lemurs.</title>
        <authorList>
            <person name="Paietta E.N."/>
            <person name="Kraberger S."/>
            <person name="Lund M.C."/>
            <person name="Custer J.M."/>
            <person name="Vargas K.M."/>
            <person name="Ehmke E.E."/>
            <person name="Yoder A.D."/>
            <person name="Varsani A."/>
        </authorList>
    </citation>
    <scope>NUCLEOTIDE SEQUENCE</scope>
    <source>
        <strain evidence="6">Duke_21_1</strain>
    </source>
</reference>
<evidence type="ECO:0000256" key="4">
    <source>
        <dbReference type="ARBA" id="ARBA00023014"/>
    </source>
</evidence>
<organism evidence="6">
    <name type="scientific">Dulem virus 40</name>
    <dbReference type="NCBI Taxonomy" id="3145758"/>
    <lineage>
        <taxon>Viruses</taxon>
        <taxon>Duplodnaviria</taxon>
        <taxon>Heunggongvirae</taxon>
        <taxon>Uroviricota</taxon>
        <taxon>Caudoviricetes</taxon>
    </lineage>
</organism>
<dbReference type="GO" id="GO:0051536">
    <property type="term" value="F:iron-sulfur cluster binding"/>
    <property type="evidence" value="ECO:0007669"/>
    <property type="project" value="UniProtKB-KW"/>
</dbReference>
<evidence type="ECO:0000313" key="6">
    <source>
        <dbReference type="EMBL" id="XCD03715.1"/>
    </source>
</evidence>
<dbReference type="Gene3D" id="3.20.20.70">
    <property type="entry name" value="Aldolase class I"/>
    <property type="match status" value="1"/>
</dbReference>
<dbReference type="CDD" id="cd01335">
    <property type="entry name" value="Radical_SAM"/>
    <property type="match status" value="1"/>
</dbReference>
<evidence type="ECO:0000256" key="1">
    <source>
        <dbReference type="ARBA" id="ARBA00022691"/>
    </source>
</evidence>
<evidence type="ECO:0000259" key="5">
    <source>
        <dbReference type="Pfam" id="PF04055"/>
    </source>
</evidence>
<protein>
    <submittedName>
        <fullName evidence="6">Fe-S oxidoreductase</fullName>
    </submittedName>
</protein>
<accession>A0AAU8AWI5</accession>
<name>A0AAU8AWI5_9CAUD</name>
<proteinExistence type="predicted"/>
<keyword evidence="3" id="KW-0408">Iron</keyword>
<dbReference type="InterPro" id="IPR007197">
    <property type="entry name" value="rSAM"/>
</dbReference>
<dbReference type="EMBL" id="PP511379">
    <property type="protein sequence ID" value="XCD03715.1"/>
    <property type="molecule type" value="Genomic_DNA"/>
</dbReference>
<dbReference type="SUPFAM" id="SSF102114">
    <property type="entry name" value="Radical SAM enzymes"/>
    <property type="match status" value="1"/>
</dbReference>
<dbReference type="SFLD" id="SFLDG01067">
    <property type="entry name" value="SPASM/twitch_domain_containing"/>
    <property type="match status" value="1"/>
</dbReference>
<keyword evidence="1" id="KW-0949">S-adenosyl-L-methionine</keyword>
<dbReference type="PANTHER" id="PTHR11228">
    <property type="entry name" value="RADICAL SAM DOMAIN PROTEIN"/>
    <property type="match status" value="1"/>
</dbReference>